<keyword evidence="4" id="KW-0378">Hydrolase</keyword>
<dbReference type="Gramene" id="KQK02216">
    <property type="protein sequence ID" value="KQK02216"/>
    <property type="gene ID" value="BRADI_3g61060v3"/>
</dbReference>
<keyword evidence="2" id="KW-0645">Protease</keyword>
<dbReference type="Proteomes" id="UP000008810">
    <property type="component" value="Chromosome 3"/>
</dbReference>
<feature type="chain" id="PRO_5014095340" description="Peptidase A1 domain-containing protein" evidence="6">
    <location>
        <begin position="35"/>
        <end position="489"/>
    </location>
</feature>
<reference evidence="9" key="3">
    <citation type="submission" date="2018-08" db="UniProtKB">
        <authorList>
            <consortium name="EnsemblPlants"/>
        </authorList>
    </citation>
    <scope>IDENTIFICATION</scope>
    <source>
        <strain evidence="9">cv. Bd21</strain>
    </source>
</reference>
<keyword evidence="10" id="KW-1185">Reference proteome</keyword>
<dbReference type="InterPro" id="IPR021109">
    <property type="entry name" value="Peptidase_aspartic_dom_sf"/>
</dbReference>
<dbReference type="Pfam" id="PF14541">
    <property type="entry name" value="TAXi_C"/>
    <property type="match status" value="1"/>
</dbReference>
<dbReference type="STRING" id="15368.I1IFX1"/>
<accession>I1IFX1</accession>
<gene>
    <name evidence="9" type="primary">LOC104583891</name>
    <name evidence="8" type="ORF">BRADI_3g61060v3</name>
</gene>
<dbReference type="PANTHER" id="PTHR47967">
    <property type="entry name" value="OS07G0603500 PROTEIN-RELATED"/>
    <property type="match status" value="1"/>
</dbReference>
<feature type="domain" description="Peptidase A1" evidence="7">
    <location>
        <begin position="100"/>
        <end position="481"/>
    </location>
</feature>
<keyword evidence="5" id="KW-0325">Glycoprotein</keyword>
<keyword evidence="6" id="KW-0732">Signal</keyword>
<keyword evidence="3" id="KW-0064">Aspartyl protease</keyword>
<dbReference type="KEGG" id="bdi:104583891"/>
<evidence type="ECO:0000256" key="4">
    <source>
        <dbReference type="ARBA" id="ARBA00022801"/>
    </source>
</evidence>
<evidence type="ECO:0000256" key="1">
    <source>
        <dbReference type="ARBA" id="ARBA00007447"/>
    </source>
</evidence>
<evidence type="ECO:0000259" key="7">
    <source>
        <dbReference type="PROSITE" id="PS51767"/>
    </source>
</evidence>
<dbReference type="PROSITE" id="PS51767">
    <property type="entry name" value="PEPTIDASE_A1"/>
    <property type="match status" value="1"/>
</dbReference>
<dbReference type="EnsemblPlants" id="KQK02216">
    <property type="protein sequence ID" value="KQK02216"/>
    <property type="gene ID" value="BRADI_3g61060v3"/>
</dbReference>
<dbReference type="CDD" id="cd05476">
    <property type="entry name" value="pepsin_A_like_plant"/>
    <property type="match status" value="1"/>
</dbReference>
<dbReference type="GeneID" id="104583891"/>
<dbReference type="FunFam" id="2.40.70.10:FF:000166">
    <property type="entry name" value="Eukaryotic aspartyl protease family protein"/>
    <property type="match status" value="1"/>
</dbReference>
<dbReference type="EMBL" id="CM000882">
    <property type="protein sequence ID" value="KQK02216.1"/>
    <property type="molecule type" value="Genomic_DNA"/>
</dbReference>
<evidence type="ECO:0000256" key="3">
    <source>
        <dbReference type="ARBA" id="ARBA00022750"/>
    </source>
</evidence>
<reference evidence="8 9" key="1">
    <citation type="journal article" date="2010" name="Nature">
        <title>Genome sequencing and analysis of the model grass Brachypodium distachyon.</title>
        <authorList>
            <consortium name="International Brachypodium Initiative"/>
        </authorList>
    </citation>
    <scope>NUCLEOTIDE SEQUENCE [LARGE SCALE GENOMIC DNA]</scope>
    <source>
        <strain evidence="8 9">Bd21</strain>
    </source>
</reference>
<sequence>MAAYSITHTALLRTLTSILFASSSILLAVPAGSAESTSKSGTTHRFELTHVDANGGFTREELIQRSEDRAKLRAAMLSSGSGLKTHAKYVASARYTPQEYLIKLKIGKPLQSFDAVADTGSEHVWTRKLDNCRCQASSTFARWSCSHPNVSAPGHEKPDTVLCNSKCEPKSTTPSPWACNKEGSNGPCMFKRNYGGGNVSGFMATERLTMSPSSEPTKKHISLGCAIDWADGLIPESADGIVGLNRGPMSLVKKLEATNFAYCLRDPLVALDEDVPSSRLLFNYTEDLLADSASAVPFQTTSLVDAVDEKDKPVGAWMYHVQLDGISVGQNMKHRWLPEDSFKRRSTKGKNKGVMFVDSGTSQTILEKGVFDQLLELLKAPESGLETVEYKLEEKKKCYQLKPSAPADGQREWPELVLYFPGAEMRLPRANYMAENEAAGPEVSCLTIHEDAEQSILGNFQQQNMHMLFDLAKGDEKLKFALHKDCSKM</sequence>
<dbReference type="SUPFAM" id="SSF50630">
    <property type="entry name" value="Acid proteases"/>
    <property type="match status" value="1"/>
</dbReference>
<feature type="signal peptide" evidence="6">
    <location>
        <begin position="1"/>
        <end position="34"/>
    </location>
</feature>
<comment type="similarity">
    <text evidence="1">Belongs to the peptidase A1 family.</text>
</comment>
<dbReference type="InterPro" id="IPR033121">
    <property type="entry name" value="PEPTIDASE_A1"/>
</dbReference>
<dbReference type="RefSeq" id="XP_010236202.1">
    <property type="nucleotide sequence ID" value="XM_010237900.3"/>
</dbReference>
<evidence type="ECO:0000256" key="5">
    <source>
        <dbReference type="ARBA" id="ARBA00023180"/>
    </source>
</evidence>
<dbReference type="GO" id="GO:0004190">
    <property type="term" value="F:aspartic-type endopeptidase activity"/>
    <property type="evidence" value="ECO:0000318"/>
    <property type="project" value="GO_Central"/>
</dbReference>
<evidence type="ECO:0000256" key="2">
    <source>
        <dbReference type="ARBA" id="ARBA00022670"/>
    </source>
</evidence>
<dbReference type="GO" id="GO:0006508">
    <property type="term" value="P:proteolysis"/>
    <property type="evidence" value="ECO:0007669"/>
    <property type="project" value="UniProtKB-KW"/>
</dbReference>
<dbReference type="GO" id="GO:0005576">
    <property type="term" value="C:extracellular region"/>
    <property type="evidence" value="ECO:0000318"/>
    <property type="project" value="GO_Central"/>
</dbReference>
<dbReference type="AlphaFoldDB" id="I1IFX1"/>
<dbReference type="eggNOG" id="KOG1339">
    <property type="taxonomic scope" value="Eukaryota"/>
</dbReference>
<dbReference type="PRINTS" id="PR00792">
    <property type="entry name" value="PEPSIN"/>
</dbReference>
<protein>
    <recommendedName>
        <fullName evidence="7">Peptidase A1 domain-containing protein</fullName>
    </recommendedName>
</protein>
<dbReference type="PANTHER" id="PTHR47967:SF27">
    <property type="entry name" value="OS07G0533600 PROTEIN"/>
    <property type="match status" value="1"/>
</dbReference>
<organism evidence="9">
    <name type="scientific">Brachypodium distachyon</name>
    <name type="common">Purple false brome</name>
    <name type="synonym">Trachynia distachya</name>
    <dbReference type="NCBI Taxonomy" id="15368"/>
    <lineage>
        <taxon>Eukaryota</taxon>
        <taxon>Viridiplantae</taxon>
        <taxon>Streptophyta</taxon>
        <taxon>Embryophyta</taxon>
        <taxon>Tracheophyta</taxon>
        <taxon>Spermatophyta</taxon>
        <taxon>Magnoliopsida</taxon>
        <taxon>Liliopsida</taxon>
        <taxon>Poales</taxon>
        <taxon>Poaceae</taxon>
        <taxon>BOP clade</taxon>
        <taxon>Pooideae</taxon>
        <taxon>Stipodae</taxon>
        <taxon>Brachypodieae</taxon>
        <taxon>Brachypodium</taxon>
    </lineage>
</organism>
<dbReference type="OrthoDB" id="696681at2759"/>
<proteinExistence type="inferred from homology"/>
<reference evidence="8" key="2">
    <citation type="submission" date="2017-06" db="EMBL/GenBank/DDBJ databases">
        <title>WGS assembly of Brachypodium distachyon.</title>
        <authorList>
            <consortium name="The International Brachypodium Initiative"/>
            <person name="Lucas S."/>
            <person name="Harmon-Smith M."/>
            <person name="Lail K."/>
            <person name="Tice H."/>
            <person name="Grimwood J."/>
            <person name="Bruce D."/>
            <person name="Barry K."/>
            <person name="Shu S."/>
            <person name="Lindquist E."/>
            <person name="Wang M."/>
            <person name="Pitluck S."/>
            <person name="Vogel J.P."/>
            <person name="Garvin D.F."/>
            <person name="Mockler T.C."/>
            <person name="Schmutz J."/>
            <person name="Rokhsar D."/>
            <person name="Bevan M.W."/>
        </authorList>
    </citation>
    <scope>NUCLEOTIDE SEQUENCE</scope>
    <source>
        <strain evidence="8">Bd21</strain>
    </source>
</reference>
<dbReference type="InterPro" id="IPR032799">
    <property type="entry name" value="TAXi_C"/>
</dbReference>
<dbReference type="InterPro" id="IPR034161">
    <property type="entry name" value="Pepsin-like_plant"/>
</dbReference>
<dbReference type="HOGENOM" id="CLU_005738_1_1_1"/>
<evidence type="ECO:0000313" key="9">
    <source>
        <dbReference type="EnsemblPlants" id="KQK02216"/>
    </source>
</evidence>
<evidence type="ECO:0000313" key="8">
    <source>
        <dbReference type="EMBL" id="KQK02216.1"/>
    </source>
</evidence>
<dbReference type="InterPro" id="IPR032861">
    <property type="entry name" value="TAXi_N"/>
</dbReference>
<name>I1IFX1_BRADI</name>
<dbReference type="InterPro" id="IPR051708">
    <property type="entry name" value="Plant_Aspart_Prot_A1"/>
</dbReference>
<evidence type="ECO:0000313" key="10">
    <source>
        <dbReference type="Proteomes" id="UP000008810"/>
    </source>
</evidence>
<dbReference type="InterPro" id="IPR001461">
    <property type="entry name" value="Aspartic_peptidase_A1"/>
</dbReference>
<dbReference type="Gene3D" id="2.40.70.10">
    <property type="entry name" value="Acid Proteases"/>
    <property type="match status" value="2"/>
</dbReference>
<dbReference type="Pfam" id="PF14543">
    <property type="entry name" value="TAXi_N"/>
    <property type="match status" value="1"/>
</dbReference>
<evidence type="ECO:0000256" key="6">
    <source>
        <dbReference type="SAM" id="SignalP"/>
    </source>
</evidence>